<dbReference type="InterPro" id="IPR011013">
    <property type="entry name" value="Gal_mutarotase_sf_dom"/>
</dbReference>
<dbReference type="RefSeq" id="WP_200276513.1">
    <property type="nucleotide sequence ID" value="NZ_CP066802.1"/>
</dbReference>
<dbReference type="GO" id="GO:0004034">
    <property type="term" value="F:aldose 1-epimerase activity"/>
    <property type="evidence" value="ECO:0007669"/>
    <property type="project" value="TreeGrafter"/>
</dbReference>
<evidence type="ECO:0000313" key="2">
    <source>
        <dbReference type="Proteomes" id="UP000595895"/>
    </source>
</evidence>
<dbReference type="KEGG" id="awe:JG540_02030"/>
<dbReference type="AlphaFoldDB" id="A0A7T7MAG4"/>
<dbReference type="Gene3D" id="2.70.98.10">
    <property type="match status" value="1"/>
</dbReference>
<dbReference type="PANTHER" id="PTHR10091">
    <property type="entry name" value="ALDOSE-1-EPIMERASE"/>
    <property type="match status" value="1"/>
</dbReference>
<dbReference type="InterPro" id="IPR014718">
    <property type="entry name" value="GH-type_carb-bd"/>
</dbReference>
<proteinExistence type="predicted"/>
<name>A0A7T7MAG4_9ACTO</name>
<dbReference type="GO" id="GO:0033499">
    <property type="term" value="P:galactose catabolic process via UDP-galactose, Leloir pathway"/>
    <property type="evidence" value="ECO:0007669"/>
    <property type="project" value="TreeGrafter"/>
</dbReference>
<dbReference type="SUPFAM" id="SSF74650">
    <property type="entry name" value="Galactose mutarotase-like"/>
    <property type="match status" value="1"/>
</dbReference>
<reference evidence="1 2" key="1">
    <citation type="submission" date="2020-12" db="EMBL/GenBank/DDBJ databases">
        <authorList>
            <person name="Zhou J."/>
        </authorList>
    </citation>
    <scope>NUCLEOTIDE SEQUENCE [LARGE SCALE GENOMIC DNA]</scope>
    <source>
        <strain evidence="1 2">CCUG 61299</strain>
    </source>
</reference>
<dbReference type="EMBL" id="CP066802">
    <property type="protein sequence ID" value="QQM67684.1"/>
    <property type="molecule type" value="Genomic_DNA"/>
</dbReference>
<dbReference type="Pfam" id="PF01263">
    <property type="entry name" value="Aldose_epim"/>
    <property type="match status" value="2"/>
</dbReference>
<evidence type="ECO:0000313" key="1">
    <source>
        <dbReference type="EMBL" id="QQM67684.1"/>
    </source>
</evidence>
<dbReference type="InterPro" id="IPR008183">
    <property type="entry name" value="Aldose_1/G6P_1-epimerase"/>
</dbReference>
<dbReference type="GO" id="GO:0006006">
    <property type="term" value="P:glucose metabolic process"/>
    <property type="evidence" value="ECO:0007669"/>
    <property type="project" value="TreeGrafter"/>
</dbReference>
<protein>
    <submittedName>
        <fullName evidence="1">Aldose-1-epimerase</fullName>
    </submittedName>
</protein>
<gene>
    <name evidence="1" type="ORF">JG540_02030</name>
</gene>
<dbReference type="PANTHER" id="PTHR10091:SF0">
    <property type="entry name" value="GALACTOSE MUTAROTASE"/>
    <property type="match status" value="1"/>
</dbReference>
<keyword evidence="2" id="KW-1185">Reference proteome</keyword>
<dbReference type="Proteomes" id="UP000595895">
    <property type="component" value="Chromosome"/>
</dbReference>
<accession>A0A7T7MAG4</accession>
<sequence length="313" mass="33172">MINGELITLDAGDYQAQVASCGGMLVSLTRAGRDLVLPFDAEASLPSGWQGKTMLPWPNRIAGAAYTRGGRTFQVACNEPETGSANHGLVSWTDWEVTGVDVDGASFETLLPASYGYPWSLLVTTCYRLHPVSGLSVSTRAICVGAALATDDVVGAPEDLSTGALAAAPYGVAAHPYLTRGVRIDDCVLTLPGDQVLETDERLVPTVLRDVAGTEQDWRAGRRIGEARADNAFTGLPQGVWEIRLARAEGGPAVVLSADAPWAQIYTAEHLGRRGLAVEPMTCPANAFNSGVGLVELEVGQEHTLAWSLREVD</sequence>
<dbReference type="NCBIfam" id="NF011719">
    <property type="entry name" value="PRK15172.1"/>
    <property type="match status" value="1"/>
</dbReference>
<organism evidence="1 2">
    <name type="scientific">Actinomyces weissii</name>
    <dbReference type="NCBI Taxonomy" id="675090"/>
    <lineage>
        <taxon>Bacteria</taxon>
        <taxon>Bacillati</taxon>
        <taxon>Actinomycetota</taxon>
        <taxon>Actinomycetes</taxon>
        <taxon>Actinomycetales</taxon>
        <taxon>Actinomycetaceae</taxon>
        <taxon>Actinomyces</taxon>
    </lineage>
</organism>
<dbReference type="GO" id="GO:0030246">
    <property type="term" value="F:carbohydrate binding"/>
    <property type="evidence" value="ECO:0007669"/>
    <property type="project" value="InterPro"/>
</dbReference>